<name>M5UDF7_9BACT</name>
<dbReference type="AlphaFoldDB" id="M5UDF7"/>
<dbReference type="PATRIC" id="fig|1263870.3.peg.4803"/>
<comment type="caution">
    <text evidence="1">The sequence shown here is derived from an EMBL/GenBank/DDBJ whole genome shotgun (WGS) entry which is preliminary data.</text>
</comment>
<evidence type="ECO:0000313" key="1">
    <source>
        <dbReference type="EMBL" id="EMI54038.1"/>
    </source>
</evidence>
<dbReference type="Proteomes" id="UP000011885">
    <property type="component" value="Unassembled WGS sequence"/>
</dbReference>
<accession>M5UDF7</accession>
<proteinExistence type="predicted"/>
<keyword evidence="2" id="KW-1185">Reference proteome</keyword>
<reference evidence="1 2" key="1">
    <citation type="journal article" date="2013" name="Mar. Genomics">
        <title>Expression of sulfatases in Rhodopirellula baltica and the diversity of sulfatases in the genus Rhodopirellula.</title>
        <authorList>
            <person name="Wegner C.E."/>
            <person name="Richter-Heitmann T."/>
            <person name="Klindworth A."/>
            <person name="Klockow C."/>
            <person name="Richter M."/>
            <person name="Achstetter T."/>
            <person name="Glockner F.O."/>
            <person name="Harder J."/>
        </authorList>
    </citation>
    <scope>NUCLEOTIDE SEQUENCE [LARGE SCALE GENOMIC DNA]</scope>
    <source>
        <strain evidence="1 2">SM41</strain>
    </source>
</reference>
<organism evidence="1 2">
    <name type="scientific">Rhodopirellula sallentina SM41</name>
    <dbReference type="NCBI Taxonomy" id="1263870"/>
    <lineage>
        <taxon>Bacteria</taxon>
        <taxon>Pseudomonadati</taxon>
        <taxon>Planctomycetota</taxon>
        <taxon>Planctomycetia</taxon>
        <taxon>Pirellulales</taxon>
        <taxon>Pirellulaceae</taxon>
        <taxon>Rhodopirellula</taxon>
    </lineage>
</organism>
<sequence length="569" mass="62828">MCPLLRSECRNDRPRVYLAMRLLSLSAALAVLIGSSAELRRVSAAENSGRQPSGAAPAGKRISLTRRVEPSFRVEPVVHRFRGRRGEVIPFSFEIASTGKVMNVDIRAVSLRQEETGIILHDENSRPMGGVRFTSPKKFQLRPGEKFQIEGEVTVPLNKTNYVSFGILVRDGGQISDGSKEPLEAGKTRAAIRFVTQYVLRVDIETGAQDVGDMNRLHFDRGELISREGLPYVRAYLNNPTDDALECDVRAQLTGSDASAWSPVRLNMPSRSELKDDSRYLVRIMPRSRLRLEGPVDGVIPRGDYELNLRLSNGRRAMVQAAFPTRVNSNSFRGLSALVATLDEGVTVEPSQIELGRVADADRMTTLLFSNRGQEPKSVRLIAKDQAGEPLDGVMLSSKSFVLKPGRSKTVRAMLRGRSEAAHEWGTLEVACEESESTKQLPLALIHEQRPEIQLTAEEMQWAQLPTGNAFTMKIQNEGEGYAPLFAQLNLAAQQGHPIKMSDGFGAWLTPGESRELQFMVPASLQPGAYQIKLDVRSANETVVAQRTLMLEITPEMLGVAAEQVATRP</sequence>
<gene>
    <name evidence="1" type="ORF">RSSM_04539</name>
</gene>
<evidence type="ECO:0000313" key="2">
    <source>
        <dbReference type="Proteomes" id="UP000011885"/>
    </source>
</evidence>
<protein>
    <submittedName>
        <fullName evidence="1">Signal peptide protein</fullName>
    </submittedName>
</protein>
<dbReference type="EMBL" id="ANOH01000308">
    <property type="protein sequence ID" value="EMI54038.1"/>
    <property type="molecule type" value="Genomic_DNA"/>
</dbReference>